<proteinExistence type="predicted"/>
<dbReference type="EMBL" id="CAJOAZ010000475">
    <property type="protein sequence ID" value="CAF3657766.1"/>
    <property type="molecule type" value="Genomic_DNA"/>
</dbReference>
<dbReference type="AlphaFoldDB" id="A0A813NEX6"/>
<accession>A0A813NEX6</accession>
<evidence type="ECO:0000313" key="1">
    <source>
        <dbReference type="EMBL" id="CAF0738444.1"/>
    </source>
</evidence>
<reference evidence="1" key="1">
    <citation type="submission" date="2021-02" db="EMBL/GenBank/DDBJ databases">
        <authorList>
            <person name="Nowell W R."/>
        </authorList>
    </citation>
    <scope>NUCLEOTIDE SEQUENCE</scope>
</reference>
<sequence length="485" mass="56170">MTITIFEDLSIELFYEIFTYFQLNEVFNSFSNLNSRFAAIINNMPLMPVYLGSNTTNLSLTEFYHIHLSQSNVCPRLISLCVSDEFFSDNGLWLSKHVSTFINLRHLSLIDIERPIFESILNKCLLNTSLIMFSIQFTAHCCAAYTYAGVPEGAYYERIFHLFPFLRIYHLQFRRYIYSNLDKRISLPLNQVFITVKTSLFNLQSFVIRECSPVFLLHLFEHLPQLQDLSFGLSALWLPDKHPLKNHINNRVSNINKHLVPNLRRLKITLNNDICDVESLNQLFDHDVLFSLTNFTLVGIVTGSRVVGNLLSVLSDQCSYTLMVNWRVRTMISYSDTSIILLDTFRQLQSRIPIELKLSLYQQCYTIAVLTIPQAKKTLYANEYLGENVVWAQSRYSKLVTGEETVQRDQYEYRVITRQLYGYEKTTKKSPPSISAAELNKYGREGWELCGIINGNYVAGHYSLPVPDPQLVFKRLKSKARIQSN</sequence>
<organism evidence="1 3">
    <name type="scientific">Adineta steineri</name>
    <dbReference type="NCBI Taxonomy" id="433720"/>
    <lineage>
        <taxon>Eukaryota</taxon>
        <taxon>Metazoa</taxon>
        <taxon>Spiralia</taxon>
        <taxon>Gnathifera</taxon>
        <taxon>Rotifera</taxon>
        <taxon>Eurotatoria</taxon>
        <taxon>Bdelloidea</taxon>
        <taxon>Adinetida</taxon>
        <taxon>Adinetidae</taxon>
        <taxon>Adineta</taxon>
    </lineage>
</organism>
<dbReference type="Proteomes" id="UP000663845">
    <property type="component" value="Unassembled WGS sequence"/>
</dbReference>
<gene>
    <name evidence="1" type="ORF">JYZ213_LOCUS1710</name>
    <name evidence="2" type="ORF">OXD698_LOCUS9402</name>
</gene>
<evidence type="ECO:0000313" key="2">
    <source>
        <dbReference type="EMBL" id="CAF3657766.1"/>
    </source>
</evidence>
<name>A0A813NEX6_9BILA</name>
<comment type="caution">
    <text evidence="1">The sequence shown here is derived from an EMBL/GenBank/DDBJ whole genome shotgun (WGS) entry which is preliminary data.</text>
</comment>
<dbReference type="EMBL" id="CAJNOG010000008">
    <property type="protein sequence ID" value="CAF0738444.1"/>
    <property type="molecule type" value="Genomic_DNA"/>
</dbReference>
<protein>
    <submittedName>
        <fullName evidence="1">Uncharacterized protein</fullName>
    </submittedName>
</protein>
<dbReference type="Proteomes" id="UP000663844">
    <property type="component" value="Unassembled WGS sequence"/>
</dbReference>
<evidence type="ECO:0000313" key="3">
    <source>
        <dbReference type="Proteomes" id="UP000663845"/>
    </source>
</evidence>